<keyword evidence="4" id="KW-0862">Zinc</keyword>
<evidence type="ECO:0000256" key="5">
    <source>
        <dbReference type="ARBA" id="ARBA00023242"/>
    </source>
</evidence>
<dbReference type="EMBL" id="CAJVQA010012245">
    <property type="protein sequence ID" value="CAG8714988.1"/>
    <property type="molecule type" value="Genomic_DNA"/>
</dbReference>
<proteinExistence type="predicted"/>
<evidence type="ECO:0000256" key="1">
    <source>
        <dbReference type="ARBA" id="ARBA00004123"/>
    </source>
</evidence>
<evidence type="ECO:0000313" key="6">
    <source>
        <dbReference type="EMBL" id="CAG8714988.1"/>
    </source>
</evidence>
<dbReference type="OrthoDB" id="1607513at2759"/>
<keyword evidence="7" id="KW-1185">Reference proteome</keyword>
<organism evidence="6 7">
    <name type="scientific">Cetraspora pellucida</name>
    <dbReference type="NCBI Taxonomy" id="1433469"/>
    <lineage>
        <taxon>Eukaryota</taxon>
        <taxon>Fungi</taxon>
        <taxon>Fungi incertae sedis</taxon>
        <taxon>Mucoromycota</taxon>
        <taxon>Glomeromycotina</taxon>
        <taxon>Glomeromycetes</taxon>
        <taxon>Diversisporales</taxon>
        <taxon>Gigasporaceae</taxon>
        <taxon>Cetraspora</taxon>
    </lineage>
</organism>
<dbReference type="PANTHER" id="PTHR46481:SF10">
    <property type="entry name" value="ZINC FINGER BED DOMAIN-CONTAINING PROTEIN 39"/>
    <property type="match status" value="1"/>
</dbReference>
<evidence type="ECO:0000256" key="4">
    <source>
        <dbReference type="ARBA" id="ARBA00022833"/>
    </source>
</evidence>
<protein>
    <submittedName>
        <fullName evidence="6">3000_t:CDS:1</fullName>
    </submittedName>
</protein>
<dbReference type="InterPro" id="IPR012337">
    <property type="entry name" value="RNaseH-like_sf"/>
</dbReference>
<gene>
    <name evidence="6" type="ORF">CPELLU_LOCUS12543</name>
</gene>
<evidence type="ECO:0000256" key="2">
    <source>
        <dbReference type="ARBA" id="ARBA00022723"/>
    </source>
</evidence>
<reference evidence="6" key="1">
    <citation type="submission" date="2021-06" db="EMBL/GenBank/DDBJ databases">
        <authorList>
            <person name="Kallberg Y."/>
            <person name="Tangrot J."/>
            <person name="Rosling A."/>
        </authorList>
    </citation>
    <scope>NUCLEOTIDE SEQUENCE</scope>
    <source>
        <strain evidence="6">FL966</strain>
    </source>
</reference>
<dbReference type="PANTHER" id="PTHR46481">
    <property type="entry name" value="ZINC FINGER BED DOMAIN-CONTAINING PROTEIN 4"/>
    <property type="match status" value="1"/>
</dbReference>
<comment type="caution">
    <text evidence="6">The sequence shown here is derived from an EMBL/GenBank/DDBJ whole genome shotgun (WGS) entry which is preliminary data.</text>
</comment>
<sequence>LVEASDFINFCNQLNPRYKIPFKKTLRNKIDFTYHYMFDQIKELINNSIKYVLLTLDLWSSKAHIPYLAVTCHWISQDFESKNILLTNIKKAIKDLGIRTQIFCAAYTLQLSINKGLEEISELIEKCKNLIKFLGSDKKRQQLRKAQLYLQQQTSQEISIY</sequence>
<evidence type="ECO:0000313" key="7">
    <source>
        <dbReference type="Proteomes" id="UP000789759"/>
    </source>
</evidence>
<feature type="non-terminal residue" evidence="6">
    <location>
        <position position="1"/>
    </location>
</feature>
<evidence type="ECO:0000256" key="3">
    <source>
        <dbReference type="ARBA" id="ARBA00022771"/>
    </source>
</evidence>
<comment type="subcellular location">
    <subcellularLocation>
        <location evidence="1">Nucleus</location>
    </subcellularLocation>
</comment>
<dbReference type="AlphaFoldDB" id="A0A9N9I133"/>
<accession>A0A9N9I133</accession>
<dbReference type="Proteomes" id="UP000789759">
    <property type="component" value="Unassembled WGS sequence"/>
</dbReference>
<dbReference type="SUPFAM" id="SSF53098">
    <property type="entry name" value="Ribonuclease H-like"/>
    <property type="match status" value="1"/>
</dbReference>
<name>A0A9N9I133_9GLOM</name>
<dbReference type="InterPro" id="IPR052035">
    <property type="entry name" value="ZnF_BED_domain_contain"/>
</dbReference>
<keyword evidence="2" id="KW-0479">Metal-binding</keyword>
<dbReference type="GO" id="GO:0005634">
    <property type="term" value="C:nucleus"/>
    <property type="evidence" value="ECO:0007669"/>
    <property type="project" value="UniProtKB-SubCell"/>
</dbReference>
<keyword evidence="5" id="KW-0539">Nucleus</keyword>
<dbReference type="GO" id="GO:0008270">
    <property type="term" value="F:zinc ion binding"/>
    <property type="evidence" value="ECO:0007669"/>
    <property type="project" value="UniProtKB-KW"/>
</dbReference>
<keyword evidence="3" id="KW-0863">Zinc-finger</keyword>